<feature type="region of interest" description="Disordered" evidence="11">
    <location>
        <begin position="123"/>
        <end position="150"/>
    </location>
</feature>
<dbReference type="CDD" id="cd00660">
    <property type="entry name" value="Topoisomer_IB_N"/>
    <property type="match status" value="1"/>
</dbReference>
<dbReference type="Pfam" id="PF14370">
    <property type="entry name" value="Topo_C_assoc"/>
    <property type="match status" value="1"/>
</dbReference>
<feature type="compositionally biased region" description="Low complexity" evidence="11">
    <location>
        <begin position="66"/>
        <end position="80"/>
    </location>
</feature>
<comment type="similarity">
    <text evidence="2 9">Belongs to the type IB topoisomerase family.</text>
</comment>
<dbReference type="Gene3D" id="1.10.132.10">
    <property type="match status" value="1"/>
</dbReference>
<dbReference type="SMART" id="SM00435">
    <property type="entry name" value="TOPEUc"/>
    <property type="match status" value="1"/>
</dbReference>
<proteinExistence type="inferred from homology"/>
<dbReference type="GO" id="GO:0003677">
    <property type="term" value="F:DNA binding"/>
    <property type="evidence" value="ECO:0007669"/>
    <property type="project" value="UniProtKB-UniRule"/>
</dbReference>
<organism evidence="13 14">
    <name type="scientific">Cyclospora cayetanensis</name>
    <dbReference type="NCBI Taxonomy" id="88456"/>
    <lineage>
        <taxon>Eukaryota</taxon>
        <taxon>Sar</taxon>
        <taxon>Alveolata</taxon>
        <taxon>Apicomplexa</taxon>
        <taxon>Conoidasida</taxon>
        <taxon>Coccidia</taxon>
        <taxon>Eucoccidiorida</taxon>
        <taxon>Eimeriorina</taxon>
        <taxon>Eimeriidae</taxon>
        <taxon>Cyclospora</taxon>
    </lineage>
</organism>
<feature type="active site" description="O-(3'-phospho-DNA)-tyrosine intermediate" evidence="9">
    <location>
        <position position="805"/>
    </location>
</feature>
<evidence type="ECO:0000256" key="10">
    <source>
        <dbReference type="SAM" id="Coils"/>
    </source>
</evidence>
<feature type="domain" description="DNA topoisomerase I eukaryotic-type" evidence="12">
    <location>
        <begin position="363"/>
        <end position="819"/>
    </location>
</feature>
<dbReference type="PRINTS" id="PR00416">
    <property type="entry name" value="EUTPISMRASEI"/>
</dbReference>
<dbReference type="InterPro" id="IPR018521">
    <property type="entry name" value="TopoIB_AS"/>
</dbReference>
<evidence type="ECO:0000256" key="3">
    <source>
        <dbReference type="ARBA" id="ARBA00012891"/>
    </source>
</evidence>
<keyword evidence="7 9" id="KW-0413">Isomerase</keyword>
<evidence type="ECO:0000256" key="2">
    <source>
        <dbReference type="ARBA" id="ARBA00006645"/>
    </source>
</evidence>
<dbReference type="InterPro" id="IPR008336">
    <property type="entry name" value="TopoI_DNA-bd_euk"/>
</dbReference>
<accession>A0A6P6RUJ6</accession>
<keyword evidence="13" id="KW-1185">Reference proteome</keyword>
<sequence>MTQKKRELGSDSSDEDTLPLGAKRFKQCKVEPEAAVAVSAAGAAEGGEPAKVENGDSKFLVKEAVSCSSSTTTTTGSCSTNGRADDSAGAAQGSTARGVAVKGSLAAALSNVKTDVKDGEMPKAAAAGTATGISRPSASPSPVGARRRNKYTKTEENFEPISRWWEKDLSQLENNVVQWQYLEHNGMIFAPPYEPHGIGIKYKGQEVSLPPEAEEVANFWCGVLESDYATKMRFVKNFWRAFLSKLPADHLIKQDPKHATVRLVDTEADGGAAAAAGENSAAAAAAARAPAAAAAEACGFEACDFSKIKQHLDTLKEAKKNLSKEEKEALKAQKDAEAAPFAFALVDWLREKVGNCKAEPPGLFRGRGEHPKQGMLKRRIFPEDVILNLGEDAPVPRAPDMPGHCWKDIAHDCRVTWLAFYRDSINDQVKYMYLAAQSGFKGQQDFLKYEKARRLKHYVVKIREDYYKKMRSADPLDRQLGTATYLIDFLALRVGGEKDTDEEADTVGCCSLRVEHTTLNSETEEVTFDFLGKDSIRYFNTVKIDSQAFKNLVGFCRGKKPEEDVFDRINSTSLNNHLKQLMPGLSAKMFRTYNASITLQQELQKLQPTLRKFKEEVETEHQKKMSKVKGKKTVKAEQEAAVAVAAAVATTTSDDDEDVPLGCISAKKEKKVTPVLDVNLSDVNQLVQAVAILCNHQRSVPKQHAASMARLEHQLQAIEEDLRELKAFQQHLKKNKGAAKGFKFHSDFVSLKGEPRKSVVRDGMREEAVTKKIAQVEKKKQSHLVRMRMKDDNKTVALGTSKINYMDPRITVAFCKQYELPIEKVFNKSLRLKFPWAMFAPSNFIF</sequence>
<evidence type="ECO:0000256" key="1">
    <source>
        <dbReference type="ARBA" id="ARBA00000213"/>
    </source>
</evidence>
<evidence type="ECO:0000256" key="9">
    <source>
        <dbReference type="PROSITE-ProRule" id="PRU01382"/>
    </source>
</evidence>
<dbReference type="Gene3D" id="2.170.11.10">
    <property type="entry name" value="DNA Topoisomerase I, domain 2"/>
    <property type="match status" value="1"/>
</dbReference>
<dbReference type="OrthoDB" id="354451at2759"/>
<dbReference type="RefSeq" id="XP_026190790.1">
    <property type="nucleotide sequence ID" value="XM_026335005.1"/>
</dbReference>
<dbReference type="Pfam" id="PF02919">
    <property type="entry name" value="Topoisom_I_N"/>
    <property type="match status" value="1"/>
</dbReference>
<dbReference type="InterPro" id="IPR014711">
    <property type="entry name" value="TopoI_cat_a-hlx-sub_euk"/>
</dbReference>
<evidence type="ECO:0000256" key="4">
    <source>
        <dbReference type="ARBA" id="ARBA00019632"/>
    </source>
</evidence>
<protein>
    <recommendedName>
        <fullName evidence="4">DNA topoisomerase 1</fullName>
        <ecNumber evidence="3">5.6.2.1</ecNumber>
    </recommendedName>
    <alternativeName>
        <fullName evidence="8">DNA topoisomerase I</fullName>
    </alternativeName>
</protein>
<keyword evidence="5 9" id="KW-0799">Topoisomerase</keyword>
<feature type="coiled-coil region" evidence="10">
    <location>
        <begin position="305"/>
        <end position="339"/>
    </location>
</feature>
<feature type="compositionally biased region" description="Polar residues" evidence="11">
    <location>
        <begin position="131"/>
        <end position="140"/>
    </location>
</feature>
<dbReference type="PROSITE" id="PS00176">
    <property type="entry name" value="TOPO_IB_1"/>
    <property type="match status" value="1"/>
</dbReference>
<dbReference type="InterPro" id="IPR011010">
    <property type="entry name" value="DNA_brk_join_enz"/>
</dbReference>
<dbReference type="InterPro" id="IPR025834">
    <property type="entry name" value="TopoI_C_dom"/>
</dbReference>
<comment type="catalytic activity">
    <reaction evidence="1 9">
        <text>ATP-independent breakage of single-stranded DNA, followed by passage and rejoining.</text>
        <dbReference type="EC" id="5.6.2.1"/>
    </reaction>
</comment>
<dbReference type="Pfam" id="PF01028">
    <property type="entry name" value="Topoisom_I"/>
    <property type="match status" value="1"/>
</dbReference>
<dbReference type="InterPro" id="IPR013030">
    <property type="entry name" value="DNA_topo_DNA_db_N_dom2"/>
</dbReference>
<evidence type="ECO:0000256" key="6">
    <source>
        <dbReference type="ARBA" id="ARBA00023125"/>
    </source>
</evidence>
<dbReference type="InterPro" id="IPR013499">
    <property type="entry name" value="TopoI_euk"/>
</dbReference>
<dbReference type="InterPro" id="IPR036202">
    <property type="entry name" value="TopoI_DNA-bd_euk_N_sf"/>
</dbReference>
<dbReference type="PROSITE" id="PS52038">
    <property type="entry name" value="TOPO_IB_2"/>
    <property type="match status" value="1"/>
</dbReference>
<dbReference type="GO" id="GO:0003917">
    <property type="term" value="F:DNA topoisomerase type I (single strand cut, ATP-independent) activity"/>
    <property type="evidence" value="ECO:0007669"/>
    <property type="project" value="UniProtKB-UniRule"/>
</dbReference>
<dbReference type="PANTHER" id="PTHR10290">
    <property type="entry name" value="DNA TOPOISOMERASE I"/>
    <property type="match status" value="1"/>
</dbReference>
<dbReference type="SUPFAM" id="SSF56349">
    <property type="entry name" value="DNA breaking-rejoining enzymes"/>
    <property type="match status" value="1"/>
</dbReference>
<dbReference type="Gene3D" id="3.90.15.10">
    <property type="entry name" value="Topoisomerase I, Chain A, domain 3"/>
    <property type="match status" value="1"/>
</dbReference>
<feature type="coiled-coil region" evidence="10">
    <location>
        <begin position="708"/>
        <end position="735"/>
    </location>
</feature>
<feature type="region of interest" description="Disordered" evidence="11">
    <location>
        <begin position="1"/>
        <end position="20"/>
    </location>
</feature>
<evidence type="ECO:0000256" key="5">
    <source>
        <dbReference type="ARBA" id="ARBA00023029"/>
    </source>
</evidence>
<dbReference type="InterPro" id="IPR014727">
    <property type="entry name" value="TopoI_cat_a/b-sub_euk"/>
</dbReference>
<dbReference type="GO" id="GO:0006260">
    <property type="term" value="P:DNA replication"/>
    <property type="evidence" value="ECO:0007669"/>
    <property type="project" value="TreeGrafter"/>
</dbReference>
<dbReference type="GO" id="GO:0005694">
    <property type="term" value="C:chromosome"/>
    <property type="evidence" value="ECO:0007669"/>
    <property type="project" value="InterPro"/>
</dbReference>
<evidence type="ECO:0000256" key="8">
    <source>
        <dbReference type="ARBA" id="ARBA00033297"/>
    </source>
</evidence>
<evidence type="ECO:0000256" key="11">
    <source>
        <dbReference type="SAM" id="MobiDB-lite"/>
    </source>
</evidence>
<dbReference type="Proteomes" id="UP000515125">
    <property type="component" value="Unplaced"/>
</dbReference>
<dbReference type="Gene3D" id="1.10.10.41">
    <property type="entry name" value="Yeast DNA topoisomerase - domain 1"/>
    <property type="match status" value="1"/>
</dbReference>
<dbReference type="InterPro" id="IPR051062">
    <property type="entry name" value="Topoisomerase_IB"/>
</dbReference>
<gene>
    <name evidence="14" type="primary">LOC34617435</name>
</gene>
<dbReference type="GO" id="GO:0005730">
    <property type="term" value="C:nucleolus"/>
    <property type="evidence" value="ECO:0007669"/>
    <property type="project" value="TreeGrafter"/>
</dbReference>
<dbReference type="GeneID" id="34617435"/>
<evidence type="ECO:0000313" key="13">
    <source>
        <dbReference type="Proteomes" id="UP000515125"/>
    </source>
</evidence>
<evidence type="ECO:0000256" key="7">
    <source>
        <dbReference type="ARBA" id="ARBA00023235"/>
    </source>
</evidence>
<keyword evidence="6 9" id="KW-0238">DNA-binding</keyword>
<dbReference type="PANTHER" id="PTHR10290:SF3">
    <property type="entry name" value="DNA TOPOISOMERASE 1"/>
    <property type="match status" value="1"/>
</dbReference>
<dbReference type="GO" id="GO:0007059">
    <property type="term" value="P:chromosome segregation"/>
    <property type="evidence" value="ECO:0007669"/>
    <property type="project" value="TreeGrafter"/>
</dbReference>
<dbReference type="EC" id="5.6.2.1" evidence="3"/>
<dbReference type="InterPro" id="IPR013500">
    <property type="entry name" value="TopoI_cat_euk"/>
</dbReference>
<dbReference type="AlphaFoldDB" id="A0A6P6RUJ6"/>
<dbReference type="SUPFAM" id="SSF56741">
    <property type="entry name" value="Eukaryotic DNA topoisomerase I, N-terminal DNA-binding fragment"/>
    <property type="match status" value="2"/>
</dbReference>
<keyword evidence="10" id="KW-0175">Coiled coil</keyword>
<feature type="region of interest" description="Disordered" evidence="11">
    <location>
        <begin position="65"/>
        <end position="92"/>
    </location>
</feature>
<dbReference type="GO" id="GO:0006265">
    <property type="term" value="P:DNA topological change"/>
    <property type="evidence" value="ECO:0007669"/>
    <property type="project" value="UniProtKB-UniRule"/>
</dbReference>
<dbReference type="InterPro" id="IPR013034">
    <property type="entry name" value="DNA_topo_DNA_db_N_dom1"/>
</dbReference>
<evidence type="ECO:0000313" key="14">
    <source>
        <dbReference type="RefSeq" id="XP_026190790.1"/>
    </source>
</evidence>
<dbReference type="InterPro" id="IPR001631">
    <property type="entry name" value="TopoI"/>
</dbReference>
<reference evidence="14" key="1">
    <citation type="submission" date="2025-08" db="UniProtKB">
        <authorList>
            <consortium name="RefSeq"/>
        </authorList>
    </citation>
    <scope>IDENTIFICATION</scope>
</reference>
<evidence type="ECO:0000259" key="12">
    <source>
        <dbReference type="SMART" id="SM00435"/>
    </source>
</evidence>
<name>A0A6P6RUJ6_9EIME</name>